<evidence type="ECO:0000313" key="1">
    <source>
        <dbReference type="EMBL" id="KAI5442940.1"/>
    </source>
</evidence>
<dbReference type="InterPro" id="IPR012337">
    <property type="entry name" value="RNaseH-like_sf"/>
</dbReference>
<proteinExistence type="predicted"/>
<dbReference type="SUPFAM" id="SSF53098">
    <property type="entry name" value="Ribonuclease H-like"/>
    <property type="match status" value="1"/>
</dbReference>
<dbReference type="InterPro" id="IPR036397">
    <property type="entry name" value="RNaseH_sf"/>
</dbReference>
<keyword evidence="2" id="KW-1185">Reference proteome</keyword>
<dbReference type="Gene3D" id="3.30.420.10">
    <property type="entry name" value="Ribonuclease H-like superfamily/Ribonuclease H"/>
    <property type="match status" value="1"/>
</dbReference>
<protein>
    <submittedName>
        <fullName evidence="1">Uncharacterized protein</fullName>
    </submittedName>
</protein>
<gene>
    <name evidence="1" type="ORF">KIW84_011830</name>
</gene>
<evidence type="ECO:0000313" key="2">
    <source>
        <dbReference type="Proteomes" id="UP001058974"/>
    </source>
</evidence>
<reference evidence="1 2" key="1">
    <citation type="journal article" date="2022" name="Nat. Genet.">
        <title>Improved pea reference genome and pan-genome highlight genomic features and evolutionary characteristics.</title>
        <authorList>
            <person name="Yang T."/>
            <person name="Liu R."/>
            <person name="Luo Y."/>
            <person name="Hu S."/>
            <person name="Wang D."/>
            <person name="Wang C."/>
            <person name="Pandey M.K."/>
            <person name="Ge S."/>
            <person name="Xu Q."/>
            <person name="Li N."/>
            <person name="Li G."/>
            <person name="Huang Y."/>
            <person name="Saxena R.K."/>
            <person name="Ji Y."/>
            <person name="Li M."/>
            <person name="Yan X."/>
            <person name="He Y."/>
            <person name="Liu Y."/>
            <person name="Wang X."/>
            <person name="Xiang C."/>
            <person name="Varshney R.K."/>
            <person name="Ding H."/>
            <person name="Gao S."/>
            <person name="Zong X."/>
        </authorList>
    </citation>
    <scope>NUCLEOTIDE SEQUENCE [LARGE SCALE GENOMIC DNA]</scope>
    <source>
        <strain evidence="1 2">cv. Zhongwan 6</strain>
    </source>
</reference>
<sequence length="137" mass="15731">MGPFPPSCGKNYILVAVDYVSKWEEVVALPTNDAKVVVTFLKNNIFSRLGVPSGFHVKRNRETAEREKGQRDRAREEEKLEANGIAGLTKVELDRSRSRESHCRSGNSGFWSYAYGTRQYAYEMAWYAYGTRQYAYE</sequence>
<dbReference type="Proteomes" id="UP001058974">
    <property type="component" value="Chromosome 1"/>
</dbReference>
<dbReference type="Gramene" id="Psat01G0183000-T1">
    <property type="protein sequence ID" value="KAI5442940.1"/>
    <property type="gene ID" value="KIW84_011830"/>
</dbReference>
<dbReference type="GO" id="GO:0003676">
    <property type="term" value="F:nucleic acid binding"/>
    <property type="evidence" value="ECO:0007669"/>
    <property type="project" value="InterPro"/>
</dbReference>
<accession>A0A9D5BG34</accession>
<dbReference type="EMBL" id="JAMSHJ010000001">
    <property type="protein sequence ID" value="KAI5442940.1"/>
    <property type="molecule type" value="Genomic_DNA"/>
</dbReference>
<organism evidence="1 2">
    <name type="scientific">Pisum sativum</name>
    <name type="common">Garden pea</name>
    <name type="synonym">Lathyrus oleraceus</name>
    <dbReference type="NCBI Taxonomy" id="3888"/>
    <lineage>
        <taxon>Eukaryota</taxon>
        <taxon>Viridiplantae</taxon>
        <taxon>Streptophyta</taxon>
        <taxon>Embryophyta</taxon>
        <taxon>Tracheophyta</taxon>
        <taxon>Spermatophyta</taxon>
        <taxon>Magnoliopsida</taxon>
        <taxon>eudicotyledons</taxon>
        <taxon>Gunneridae</taxon>
        <taxon>Pentapetalae</taxon>
        <taxon>rosids</taxon>
        <taxon>fabids</taxon>
        <taxon>Fabales</taxon>
        <taxon>Fabaceae</taxon>
        <taxon>Papilionoideae</taxon>
        <taxon>50 kb inversion clade</taxon>
        <taxon>NPAAA clade</taxon>
        <taxon>Hologalegina</taxon>
        <taxon>IRL clade</taxon>
        <taxon>Fabeae</taxon>
        <taxon>Lathyrus</taxon>
    </lineage>
</organism>
<dbReference type="AlphaFoldDB" id="A0A9D5BG34"/>
<comment type="caution">
    <text evidence="1">The sequence shown here is derived from an EMBL/GenBank/DDBJ whole genome shotgun (WGS) entry which is preliminary data.</text>
</comment>
<name>A0A9D5BG34_PEA</name>